<evidence type="ECO:0000313" key="3">
    <source>
        <dbReference type="EMBL" id="KAK4524396.1"/>
    </source>
</evidence>
<dbReference type="InterPro" id="IPR000679">
    <property type="entry name" value="Znf_GATA"/>
</dbReference>
<name>A0AAV9IAZ3_9RHOD</name>
<dbReference type="InterPro" id="IPR013088">
    <property type="entry name" value="Znf_NHR/GATA"/>
</dbReference>
<proteinExistence type="predicted"/>
<dbReference type="Proteomes" id="UP001300502">
    <property type="component" value="Unassembled WGS sequence"/>
</dbReference>
<dbReference type="Gene3D" id="3.30.50.10">
    <property type="entry name" value="Erythroid Transcription Factor GATA-1, subunit A"/>
    <property type="match status" value="1"/>
</dbReference>
<protein>
    <recommendedName>
        <fullName evidence="2">GATA-type domain-containing protein</fullName>
    </recommendedName>
</protein>
<gene>
    <name evidence="3" type="ORF">GAYE_SCF03G2296</name>
</gene>
<evidence type="ECO:0000256" key="1">
    <source>
        <dbReference type="PROSITE-ProRule" id="PRU00094"/>
    </source>
</evidence>
<comment type="caution">
    <text evidence="3">The sequence shown here is derived from an EMBL/GenBank/DDBJ whole genome shotgun (WGS) entry which is preliminary data.</text>
</comment>
<dbReference type="GO" id="GO:0006355">
    <property type="term" value="P:regulation of DNA-templated transcription"/>
    <property type="evidence" value="ECO:0007669"/>
    <property type="project" value="InterPro"/>
</dbReference>
<dbReference type="AlphaFoldDB" id="A0AAV9IAZ3"/>
<dbReference type="GO" id="GO:0043565">
    <property type="term" value="F:sequence-specific DNA binding"/>
    <property type="evidence" value="ECO:0007669"/>
    <property type="project" value="InterPro"/>
</dbReference>
<dbReference type="PROSITE" id="PS50114">
    <property type="entry name" value="GATA_ZN_FINGER_2"/>
    <property type="match status" value="1"/>
</dbReference>
<dbReference type="Pfam" id="PF00320">
    <property type="entry name" value="GATA"/>
    <property type="match status" value="1"/>
</dbReference>
<evidence type="ECO:0000259" key="2">
    <source>
        <dbReference type="PROSITE" id="PS50114"/>
    </source>
</evidence>
<keyword evidence="1" id="KW-0862">Zinc</keyword>
<evidence type="ECO:0000313" key="4">
    <source>
        <dbReference type="Proteomes" id="UP001300502"/>
    </source>
</evidence>
<feature type="domain" description="GATA-type" evidence="2">
    <location>
        <begin position="206"/>
        <end position="259"/>
    </location>
</feature>
<keyword evidence="4" id="KW-1185">Reference proteome</keyword>
<keyword evidence="1" id="KW-0479">Metal-binding</keyword>
<dbReference type="CDD" id="cd00202">
    <property type="entry name" value="ZnF_GATA"/>
    <property type="match status" value="1"/>
</dbReference>
<dbReference type="GO" id="GO:0008270">
    <property type="term" value="F:zinc ion binding"/>
    <property type="evidence" value="ECO:0007669"/>
    <property type="project" value="UniProtKB-KW"/>
</dbReference>
<accession>A0AAV9IAZ3</accession>
<dbReference type="SMART" id="SM00401">
    <property type="entry name" value="ZnF_GATA"/>
    <property type="match status" value="1"/>
</dbReference>
<reference evidence="3 4" key="1">
    <citation type="submission" date="2022-07" db="EMBL/GenBank/DDBJ databases">
        <title>Genome-wide signatures of adaptation to extreme environments.</title>
        <authorList>
            <person name="Cho C.H."/>
            <person name="Yoon H.S."/>
        </authorList>
    </citation>
    <scope>NUCLEOTIDE SEQUENCE [LARGE SCALE GENOMIC DNA]</scope>
    <source>
        <strain evidence="3 4">108.79 E11</strain>
    </source>
</reference>
<dbReference type="EMBL" id="JANCYU010000023">
    <property type="protein sequence ID" value="KAK4524396.1"/>
    <property type="molecule type" value="Genomic_DNA"/>
</dbReference>
<sequence length="467" mass="51280">MCEIPTVCDKSIQKLTPQNTPKLSHSLDLHPSQVPSVEASTVKGGLNFQLKNTPPYSPVSPAFRSFPAIPACTLPPVVSEQNSGRQERKVSIGNLVEATMNLMKTESRSLSLNERVSYQSPFILPHIYETEKILDCSCSVTSDSSGSFKLAQASPYWNNELHDVTQYASSYLAKNEICSFARRSFGEPEATSLASYDYYSKKDVSRSPTKVCSNCSTTVSPNWYLAEDKRPLCNACGKFWKRTGTHRPSCHWGRKIKKRACSGGTRSKKARQHENLKERLNMAVNHQITTWENAGMEGMSEKNAGLPETSRSVCSPSQNKRTAGQKIYYSNNTEILSEVTKNEISAVPTTDKLKVECQVYQDTSLKESLKSAALVGKDNDTNIGSIMAVDSDVGSTTSFSTRESGSKSLLKAKHAKMSSLSSTSRKSQLFALDETFAKNFQSGDSSNSNSLIEILAFAASQALETAD</sequence>
<dbReference type="SUPFAM" id="SSF57716">
    <property type="entry name" value="Glucocorticoid receptor-like (DNA-binding domain)"/>
    <property type="match status" value="1"/>
</dbReference>
<keyword evidence="1" id="KW-0863">Zinc-finger</keyword>
<organism evidence="3 4">
    <name type="scientific">Galdieria yellowstonensis</name>
    <dbReference type="NCBI Taxonomy" id="3028027"/>
    <lineage>
        <taxon>Eukaryota</taxon>
        <taxon>Rhodophyta</taxon>
        <taxon>Bangiophyceae</taxon>
        <taxon>Galdieriales</taxon>
        <taxon>Galdieriaceae</taxon>
        <taxon>Galdieria</taxon>
    </lineage>
</organism>